<feature type="compositionally biased region" description="Polar residues" evidence="1">
    <location>
        <begin position="240"/>
        <end position="261"/>
    </location>
</feature>
<dbReference type="PRINTS" id="PR00625">
    <property type="entry name" value="JDOMAIN"/>
</dbReference>
<name>A0A1Z5T2M9_HORWE</name>
<feature type="compositionally biased region" description="Basic and acidic residues" evidence="1">
    <location>
        <begin position="363"/>
        <end position="376"/>
    </location>
</feature>
<feature type="compositionally biased region" description="Polar residues" evidence="1">
    <location>
        <begin position="726"/>
        <end position="737"/>
    </location>
</feature>
<feature type="compositionally biased region" description="Pro residues" evidence="1">
    <location>
        <begin position="303"/>
        <end position="316"/>
    </location>
</feature>
<dbReference type="GO" id="GO:0051087">
    <property type="term" value="F:protein-folding chaperone binding"/>
    <property type="evidence" value="ECO:0007669"/>
    <property type="project" value="TreeGrafter"/>
</dbReference>
<dbReference type="AlphaFoldDB" id="A0A1Z5T2M9"/>
<dbReference type="Pfam" id="PF00226">
    <property type="entry name" value="DnaJ"/>
    <property type="match status" value="1"/>
</dbReference>
<dbReference type="VEuPathDB" id="FungiDB:BTJ68_09288"/>
<feature type="compositionally biased region" description="Polar residues" evidence="1">
    <location>
        <begin position="377"/>
        <end position="415"/>
    </location>
</feature>
<feature type="compositionally biased region" description="Polar residues" evidence="1">
    <location>
        <begin position="517"/>
        <end position="531"/>
    </location>
</feature>
<dbReference type="EMBL" id="MUNK01000144">
    <property type="protein sequence ID" value="OTA30116.1"/>
    <property type="molecule type" value="Genomic_DNA"/>
</dbReference>
<dbReference type="GO" id="GO:0005634">
    <property type="term" value="C:nucleus"/>
    <property type="evidence" value="ECO:0007669"/>
    <property type="project" value="TreeGrafter"/>
</dbReference>
<feature type="compositionally biased region" description="Low complexity" evidence="1">
    <location>
        <begin position="317"/>
        <end position="328"/>
    </location>
</feature>
<protein>
    <recommendedName>
        <fullName evidence="2">J domain-containing protein</fullName>
    </recommendedName>
</protein>
<dbReference type="PANTHER" id="PTHR43948:SF23">
    <property type="entry name" value="DNAJ DOMAIN PROTEIN (AFU_ORTHOLOGUE AFUA_1G15460)"/>
    <property type="match status" value="1"/>
</dbReference>
<feature type="domain" description="J" evidence="2">
    <location>
        <begin position="9"/>
        <end position="75"/>
    </location>
</feature>
<keyword evidence="4" id="KW-1185">Reference proteome</keyword>
<accession>A0A1Z5T2M9</accession>
<dbReference type="GO" id="GO:0051082">
    <property type="term" value="F:unfolded protein binding"/>
    <property type="evidence" value="ECO:0007669"/>
    <property type="project" value="TreeGrafter"/>
</dbReference>
<dbReference type="SUPFAM" id="SSF46565">
    <property type="entry name" value="Chaperone J-domain"/>
    <property type="match status" value="1"/>
</dbReference>
<proteinExistence type="predicted"/>
<comment type="caution">
    <text evidence="3">The sequence shown here is derived from an EMBL/GenBank/DDBJ whole genome shotgun (WGS) entry which is preliminary data.</text>
</comment>
<dbReference type="OrthoDB" id="10250354at2759"/>
<evidence type="ECO:0000259" key="2">
    <source>
        <dbReference type="PROSITE" id="PS50076"/>
    </source>
</evidence>
<evidence type="ECO:0000313" key="4">
    <source>
        <dbReference type="Proteomes" id="UP000194280"/>
    </source>
</evidence>
<feature type="compositionally biased region" description="Basic and acidic residues" evidence="1">
    <location>
        <begin position="625"/>
        <end position="634"/>
    </location>
</feature>
<dbReference type="InterPro" id="IPR018253">
    <property type="entry name" value="DnaJ_domain_CS"/>
</dbReference>
<feature type="region of interest" description="Disordered" evidence="1">
    <location>
        <begin position="166"/>
        <end position="822"/>
    </location>
</feature>
<dbReference type="Proteomes" id="UP000194280">
    <property type="component" value="Unassembled WGS sequence"/>
</dbReference>
<dbReference type="GO" id="GO:0044183">
    <property type="term" value="F:protein folding chaperone"/>
    <property type="evidence" value="ECO:0007669"/>
    <property type="project" value="TreeGrafter"/>
</dbReference>
<dbReference type="InterPro" id="IPR001623">
    <property type="entry name" value="DnaJ_domain"/>
</dbReference>
<organism evidence="3 4">
    <name type="scientific">Hortaea werneckii EXF-2000</name>
    <dbReference type="NCBI Taxonomy" id="1157616"/>
    <lineage>
        <taxon>Eukaryota</taxon>
        <taxon>Fungi</taxon>
        <taxon>Dikarya</taxon>
        <taxon>Ascomycota</taxon>
        <taxon>Pezizomycotina</taxon>
        <taxon>Dothideomycetes</taxon>
        <taxon>Dothideomycetidae</taxon>
        <taxon>Mycosphaerellales</taxon>
        <taxon>Teratosphaeriaceae</taxon>
        <taxon>Hortaea</taxon>
    </lineage>
</organism>
<dbReference type="PROSITE" id="PS00636">
    <property type="entry name" value="DNAJ_1"/>
    <property type="match status" value="1"/>
</dbReference>
<feature type="region of interest" description="Disordered" evidence="1">
    <location>
        <begin position="80"/>
        <end position="153"/>
    </location>
</feature>
<dbReference type="Gene3D" id="1.10.287.110">
    <property type="entry name" value="DnaJ domain"/>
    <property type="match status" value="1"/>
</dbReference>
<dbReference type="STRING" id="1157616.A0A1Z5T2M9"/>
<dbReference type="InterPro" id="IPR036869">
    <property type="entry name" value="J_dom_sf"/>
</dbReference>
<feature type="compositionally biased region" description="Polar residues" evidence="1">
    <location>
        <begin position="782"/>
        <end position="799"/>
    </location>
</feature>
<feature type="compositionally biased region" description="Pro residues" evidence="1">
    <location>
        <begin position="195"/>
        <end position="205"/>
    </location>
</feature>
<dbReference type="InParanoid" id="A0A1Z5T2M9"/>
<dbReference type="CDD" id="cd06257">
    <property type="entry name" value="DnaJ"/>
    <property type="match status" value="1"/>
</dbReference>
<feature type="compositionally biased region" description="Pro residues" evidence="1">
    <location>
        <begin position="589"/>
        <end position="600"/>
    </location>
</feature>
<dbReference type="PANTHER" id="PTHR43948">
    <property type="entry name" value="DNAJ HOMOLOG SUBFAMILY B"/>
    <property type="match status" value="1"/>
</dbReference>
<dbReference type="PROSITE" id="PS50076">
    <property type="entry name" value="DNAJ_2"/>
    <property type="match status" value="1"/>
</dbReference>
<feature type="compositionally biased region" description="Basic and acidic residues" evidence="1">
    <location>
        <begin position="206"/>
        <end position="217"/>
    </location>
</feature>
<feature type="compositionally biased region" description="Polar residues" evidence="1">
    <location>
        <begin position="489"/>
        <end position="505"/>
    </location>
</feature>
<feature type="compositionally biased region" description="Polar residues" evidence="1">
    <location>
        <begin position="166"/>
        <end position="175"/>
    </location>
</feature>
<sequence length="938" mass="102402">MVKADVKHNYYADLELPTNCSLDDIKKQYRKLALLYHPDRNAGKEEEYVPRFQAIQTAHEILGDAGQKARYDADRRKAGLSATGGVGGGGGGGSYNTRPGPAQPTGNPYKATSAYPPPPRRTQPGTWQRPQAFGADRNNFPRSTPTARKDPAQDRTNMFKAWQNMNNPQDRQQQRTTPGSASSTTAQTGASTPTPNRPRPPPPPRPDPKMPSEEEIRAGMNYRKPPPQFDGDRVDRGQSAWANFQQKNQGKPGVSRSSTTKTPRKQGFDPSAPGSDERPAGGNSGYAQRHRSEDYGRPQPGQTFPPPPPGPPPQSPPSTRTSPTAQRPFADPLRPFKSRASDDGAPYSEANRRRTPYSSFSGEKFHFQREENDNLRRSASTRDTSKLDPNSTHASRARSTSPLGRQAKDNSQAQGGPQKPFVDYSDSDDSDERHSPDDLEGTSPNGNRRPGTVPHSQTPFERPKKVPTPPSQRFGGSSQPFSPPPPSSDANQAEPMQQKTGNNIFSFPISPDMFTPNGKSKSTENINTQFSPEGWNGEFKGSPDYFSSSAQPSARKASSPFRRDKANLRSSAARNASANTSRHGSVSDMPPPPPPPPPKAPSSSDEEPQQQRQSQDAPSGGPTFSKEEWEKHFQEPSWAWPPPPQPPSPIKVAAAKSRGSKKASRAAKAGNNGQSQGFGDSTDASAGPEVAEDDAMDIDTPPTSKPAEASQAESDPSKEPRLYSVPPSQWRQQQHAQVNGHGRPNSSRGVSGEEADLKTNLDDLANVEPMTKGPEGGLKNLSDLSSTLPFQSQPSTAPPRQSFEPQKLTIPPIPKAPEQPSKLTRQTWQTFAHSFGDYLQAYHHFNSIMLQHFTSRESHDQSRFAEGTAWLEAVGDPAAMTPNGPIGFGSYLQGVREDERVREAWNLGCERHTEACKGFEKVRERVKRLVGNGSLVDQ</sequence>
<feature type="compositionally biased region" description="Low complexity" evidence="1">
    <location>
        <begin position="176"/>
        <end position="194"/>
    </location>
</feature>
<feature type="compositionally biased region" description="Low complexity" evidence="1">
    <location>
        <begin position="568"/>
        <end position="582"/>
    </location>
</feature>
<evidence type="ECO:0000256" key="1">
    <source>
        <dbReference type="SAM" id="MobiDB-lite"/>
    </source>
</evidence>
<feature type="compositionally biased region" description="Pro residues" evidence="1">
    <location>
        <begin position="639"/>
        <end position="649"/>
    </location>
</feature>
<feature type="compositionally biased region" description="Gly residues" evidence="1">
    <location>
        <begin position="82"/>
        <end position="94"/>
    </location>
</feature>
<reference evidence="3 4" key="1">
    <citation type="submission" date="2017-01" db="EMBL/GenBank/DDBJ databases">
        <title>The recent genome duplication of the halophilic yeast Hortaea werneckii: insights from long-read sequencing.</title>
        <authorList>
            <person name="Sinha S."/>
            <person name="Flibotte S."/>
            <person name="Neira M."/>
            <person name="Lenassi M."/>
            <person name="Gostincar C."/>
            <person name="Stajich J.E."/>
            <person name="Nislow C.E."/>
        </authorList>
    </citation>
    <scope>NUCLEOTIDE SEQUENCE [LARGE SCALE GENOMIC DNA]</scope>
    <source>
        <strain evidence="3 4">EXF-2000</strain>
    </source>
</reference>
<evidence type="ECO:0000313" key="3">
    <source>
        <dbReference type="EMBL" id="OTA30116.1"/>
    </source>
</evidence>
<gene>
    <name evidence="3" type="ORF">BTJ68_09288</name>
</gene>
<feature type="compositionally biased region" description="Polar residues" evidence="1">
    <location>
        <begin position="671"/>
        <end position="684"/>
    </location>
</feature>
<dbReference type="GO" id="GO:0005737">
    <property type="term" value="C:cytoplasm"/>
    <property type="evidence" value="ECO:0007669"/>
    <property type="project" value="TreeGrafter"/>
</dbReference>